<dbReference type="InterPro" id="IPR018946">
    <property type="entry name" value="PhoD-like_MPP"/>
</dbReference>
<dbReference type="Proteomes" id="UP000010116">
    <property type="component" value="Unassembled WGS sequence"/>
</dbReference>
<dbReference type="PANTHER" id="PTHR33987">
    <property type="entry name" value="CALCINEURIN-LIKE METALLO-PHOSPHOESTERASE SUPERFAMILY PROTEIN"/>
    <property type="match status" value="1"/>
</dbReference>
<feature type="domain" description="PhoD-like phosphatase metallophosphatase" evidence="2">
    <location>
        <begin position="148"/>
        <end position="270"/>
    </location>
</feature>
<reference evidence="3 4" key="1">
    <citation type="journal article" date="2012" name="ISME J.">
        <title>Genomic insights to SAR86, an abundant and uncultivated marine bacterial lineage.</title>
        <authorList>
            <person name="Dupont C.L."/>
            <person name="Rusch D.B."/>
            <person name="Yooseph S."/>
            <person name="Lombardo M.J."/>
            <person name="Richter R.A."/>
            <person name="Valas R."/>
            <person name="Novotny M."/>
            <person name="Yee-Greenbaum J."/>
            <person name="Selengut J.D."/>
            <person name="Haft D.H."/>
            <person name="Halpern A.L."/>
            <person name="Lasken R.S."/>
            <person name="Nealson K."/>
            <person name="Friedman R."/>
            <person name="Venter J.C."/>
        </authorList>
    </citation>
    <scope>NUCLEOTIDE SEQUENCE [LARGE SCALE GENOMIC DNA]</scope>
</reference>
<accession>J4X0F0</accession>
<dbReference type="AlphaFoldDB" id="J4X0F0"/>
<dbReference type="SUPFAM" id="SSF56300">
    <property type="entry name" value="Metallo-dependent phosphatases"/>
    <property type="match status" value="1"/>
</dbReference>
<evidence type="ECO:0000313" key="4">
    <source>
        <dbReference type="Proteomes" id="UP000010116"/>
    </source>
</evidence>
<name>J4X0F0_9GAMM</name>
<dbReference type="HOGENOM" id="CLU_041740_0_0_6"/>
<evidence type="ECO:0000313" key="3">
    <source>
        <dbReference type="EMBL" id="EJP73170.1"/>
    </source>
</evidence>
<gene>
    <name evidence="3" type="ORF">NT02SARS_1748</name>
</gene>
<feature type="signal peptide" evidence="1">
    <location>
        <begin position="1"/>
        <end position="19"/>
    </location>
</feature>
<dbReference type="PANTHER" id="PTHR33987:SF1">
    <property type="entry name" value="CALCINEURIN-LIKE METALLO-PHOSPHOESTERASE SUPERFAMILY PROTEIN"/>
    <property type="match status" value="1"/>
</dbReference>
<dbReference type="InterPro" id="IPR038607">
    <property type="entry name" value="PhoD-like_sf"/>
</dbReference>
<organism evidence="3 4">
    <name type="scientific">SAR86 cluster bacterium SAR86B</name>
    <dbReference type="NCBI Taxonomy" id="1123867"/>
    <lineage>
        <taxon>Bacteria</taxon>
        <taxon>Pseudomonadati</taxon>
        <taxon>Pseudomonadota</taxon>
        <taxon>Gammaproteobacteria</taxon>
        <taxon>SAR86 cluster</taxon>
    </lineage>
</organism>
<dbReference type="Gene3D" id="3.60.21.70">
    <property type="entry name" value="PhoD-like phosphatase"/>
    <property type="match status" value="1"/>
</dbReference>
<keyword evidence="1" id="KW-0732">Signal</keyword>
<dbReference type="CDD" id="cd07389">
    <property type="entry name" value="MPP_PhoD"/>
    <property type="match status" value="1"/>
</dbReference>
<sequence length="328" mass="37610">MKKLIATICVLCISNFTIAGTYKIAFGSCLDQDYPQPIWDSIKKENINSFVFLGDNVYGDVPSGNLIKMKDAYKKQKEMLPKWLYEKDVDVIWDDHDFGINDGGSSYPLKKEAQKLYLDFWNISSNDIRRSREGIYTNKIIQSDNFKINLILLDTRYFRSDLEQTKGIRPKYIQNDNLDATVLGDKQWLWLGRTLKADADLIIIATSIQLLATNHRFEKWSNFPNEHKRLKKLLNSSSVPVLIISGDRHQGAIYEENNLIEITSSSLNKTISSLSLNTRPKESDDLMIGDMFSGENFGLITVDTNEKSYKIEIKDLNGNQVRAKQVFL</sequence>
<evidence type="ECO:0000256" key="1">
    <source>
        <dbReference type="SAM" id="SignalP"/>
    </source>
</evidence>
<dbReference type="InterPro" id="IPR029052">
    <property type="entry name" value="Metallo-depent_PP-like"/>
</dbReference>
<dbReference type="Pfam" id="PF09423">
    <property type="entry name" value="PhoD"/>
    <property type="match status" value="1"/>
</dbReference>
<proteinExistence type="predicted"/>
<protein>
    <submittedName>
        <fullName evidence="3">Alkaline phosphatase D domain protein</fullName>
    </submittedName>
</protein>
<evidence type="ECO:0000259" key="2">
    <source>
        <dbReference type="Pfam" id="PF09423"/>
    </source>
</evidence>
<dbReference type="EMBL" id="JH611179">
    <property type="protein sequence ID" value="EJP73170.1"/>
    <property type="molecule type" value="Genomic_DNA"/>
</dbReference>
<feature type="chain" id="PRO_5003782636" evidence="1">
    <location>
        <begin position="20"/>
        <end position="328"/>
    </location>
</feature>